<gene>
    <name evidence="9" type="ORF">RCC_12012</name>
</gene>
<dbReference type="AlphaFoldDB" id="A0A2D3V213"/>
<comment type="subcellular location">
    <subcellularLocation>
        <location evidence="1">Membrane</location>
        <topology evidence="1">Multi-pass membrane protein</topology>
    </subcellularLocation>
</comment>
<dbReference type="Pfam" id="PF13813">
    <property type="entry name" value="MBOAT_2"/>
    <property type="match status" value="1"/>
</dbReference>
<protein>
    <recommendedName>
        <fullName evidence="8">Wax synthase domain-containing protein</fullName>
    </recommendedName>
</protein>
<evidence type="ECO:0000256" key="5">
    <source>
        <dbReference type="ARBA" id="ARBA00022989"/>
    </source>
</evidence>
<evidence type="ECO:0000256" key="1">
    <source>
        <dbReference type="ARBA" id="ARBA00004141"/>
    </source>
</evidence>
<dbReference type="GO" id="GO:0008374">
    <property type="term" value="F:O-acyltransferase activity"/>
    <property type="evidence" value="ECO:0007669"/>
    <property type="project" value="InterPro"/>
</dbReference>
<dbReference type="PANTHER" id="PTHR31595">
    <property type="entry name" value="LONG-CHAIN-ALCOHOL O-FATTY-ACYLTRANSFERASE 3-RELATED"/>
    <property type="match status" value="1"/>
</dbReference>
<evidence type="ECO:0000259" key="8">
    <source>
        <dbReference type="Pfam" id="PF13813"/>
    </source>
</evidence>
<name>A0A2D3V213_9PEZI</name>
<feature type="domain" description="Wax synthase" evidence="8">
    <location>
        <begin position="249"/>
        <end position="335"/>
    </location>
</feature>
<dbReference type="Proteomes" id="UP000225277">
    <property type="component" value="Unassembled WGS sequence"/>
</dbReference>
<proteinExistence type="inferred from homology"/>
<comment type="similarity">
    <text evidence="2">Belongs to the wax synthase family.</text>
</comment>
<dbReference type="GO" id="GO:0016020">
    <property type="term" value="C:membrane"/>
    <property type="evidence" value="ECO:0007669"/>
    <property type="project" value="UniProtKB-SubCell"/>
</dbReference>
<evidence type="ECO:0000313" key="10">
    <source>
        <dbReference type="Proteomes" id="UP000225277"/>
    </source>
</evidence>
<reference evidence="9 10" key="1">
    <citation type="submission" date="2016-03" db="EMBL/GenBank/DDBJ databases">
        <authorList>
            <person name="Ploux O."/>
        </authorList>
    </citation>
    <scope>NUCLEOTIDE SEQUENCE [LARGE SCALE GENOMIC DNA]</scope>
    <source>
        <strain evidence="9 10">URUG2</strain>
    </source>
</reference>
<evidence type="ECO:0000256" key="6">
    <source>
        <dbReference type="ARBA" id="ARBA00023136"/>
    </source>
</evidence>
<feature type="transmembrane region" description="Helical" evidence="7">
    <location>
        <begin position="327"/>
        <end position="348"/>
    </location>
</feature>
<feature type="transmembrane region" description="Helical" evidence="7">
    <location>
        <begin position="369"/>
        <end position="390"/>
    </location>
</feature>
<organism evidence="9 10">
    <name type="scientific">Ramularia collo-cygni</name>
    <dbReference type="NCBI Taxonomy" id="112498"/>
    <lineage>
        <taxon>Eukaryota</taxon>
        <taxon>Fungi</taxon>
        <taxon>Dikarya</taxon>
        <taxon>Ascomycota</taxon>
        <taxon>Pezizomycotina</taxon>
        <taxon>Dothideomycetes</taxon>
        <taxon>Dothideomycetidae</taxon>
        <taxon>Mycosphaerellales</taxon>
        <taxon>Mycosphaerellaceae</taxon>
        <taxon>Ramularia</taxon>
    </lineage>
</organism>
<feature type="transmembrane region" description="Helical" evidence="7">
    <location>
        <begin position="304"/>
        <end position="321"/>
    </location>
</feature>
<dbReference type="PANTHER" id="PTHR31595:SF27">
    <property type="entry name" value="WAX SYNTHASE DOMAIN-CONTAINING PROTEIN-RELATED"/>
    <property type="match status" value="1"/>
</dbReference>
<dbReference type="GO" id="GO:0006629">
    <property type="term" value="P:lipid metabolic process"/>
    <property type="evidence" value="ECO:0007669"/>
    <property type="project" value="InterPro"/>
</dbReference>
<evidence type="ECO:0000256" key="4">
    <source>
        <dbReference type="ARBA" id="ARBA00022692"/>
    </source>
</evidence>
<evidence type="ECO:0000256" key="3">
    <source>
        <dbReference type="ARBA" id="ARBA00022679"/>
    </source>
</evidence>
<dbReference type="GeneID" id="35606574"/>
<evidence type="ECO:0000256" key="7">
    <source>
        <dbReference type="SAM" id="Phobius"/>
    </source>
</evidence>
<keyword evidence="10" id="KW-1185">Reference proteome</keyword>
<evidence type="ECO:0000313" key="9">
    <source>
        <dbReference type="EMBL" id="CZT16514.1"/>
    </source>
</evidence>
<dbReference type="InterPro" id="IPR032805">
    <property type="entry name" value="Wax_synthase_dom"/>
</dbReference>
<keyword evidence="3" id="KW-0808">Transferase</keyword>
<dbReference type="InterPro" id="IPR044851">
    <property type="entry name" value="Wax_synthase"/>
</dbReference>
<keyword evidence="4 7" id="KW-0812">Transmembrane</keyword>
<sequence length="413" mass="47423">MAFEIPTTLVSLDLRAPLYMALQTIIAATLICSTPRDSILRVASLPLFIYLMLQSWEAAAAFTGQGVLYSFWWVGPYANIFHCMNNMVLHPLDSDDIHLEMRKWEKKPLKPAGASLLNRIIFTTATLFSYRGINTTWQIGYVPEFPGNVIPTRARFLFRQCWMIALQYLIMDVLASSPPPADVVESWANGKEWLWLSLNPHRVTTGDLFNRLVGCTMNWFIVGRVMNDIWYRVFSVIFVGLGLSQPKQWPPLYGNYADTFTLRRYFGRFWHQTVRWPFLGVATYISRRVLGMTKGVADQHTRNFIVFFLSGTLHSILYVAFGGSWNPAAGLISFCSFPLGIMFEDAVQSVWRRSMGRSDSNKVWFMERAVGHVWVVIFLSLVSPIFNYPLQRIEGNPTYLVPWSVVHNIKEFI</sequence>
<dbReference type="RefSeq" id="XP_023623407.1">
    <property type="nucleotide sequence ID" value="XM_023767639.1"/>
</dbReference>
<keyword evidence="5 7" id="KW-1133">Transmembrane helix</keyword>
<evidence type="ECO:0000256" key="2">
    <source>
        <dbReference type="ARBA" id="ARBA00007282"/>
    </source>
</evidence>
<keyword evidence="6 7" id="KW-0472">Membrane</keyword>
<accession>A0A2D3V213</accession>
<dbReference type="EMBL" id="FJUY01000002">
    <property type="protein sequence ID" value="CZT16514.1"/>
    <property type="molecule type" value="Genomic_DNA"/>
</dbReference>
<dbReference type="OrthoDB" id="3632908at2759"/>